<reference evidence="2" key="1">
    <citation type="submission" date="2020-04" db="EMBL/GenBank/DDBJ databases">
        <authorList>
            <person name="Chiriac C."/>
            <person name="Salcher M."/>
            <person name="Ghai R."/>
            <person name="Kavagutti S V."/>
        </authorList>
    </citation>
    <scope>NUCLEOTIDE SEQUENCE</scope>
</reference>
<name>A0A6J5KHR3_9CAUD</name>
<accession>A0A6J5KHR3</accession>
<dbReference type="SUPFAM" id="SSF55729">
    <property type="entry name" value="Acyl-CoA N-acyltransferases (Nat)"/>
    <property type="match status" value="1"/>
</dbReference>
<dbReference type="GO" id="GO:0016747">
    <property type="term" value="F:acyltransferase activity, transferring groups other than amino-acyl groups"/>
    <property type="evidence" value="ECO:0007669"/>
    <property type="project" value="InterPro"/>
</dbReference>
<gene>
    <name evidence="2" type="ORF">UFOVP7_32</name>
</gene>
<organism evidence="2">
    <name type="scientific">uncultured Caudovirales phage</name>
    <dbReference type="NCBI Taxonomy" id="2100421"/>
    <lineage>
        <taxon>Viruses</taxon>
        <taxon>Duplodnaviria</taxon>
        <taxon>Heunggongvirae</taxon>
        <taxon>Uroviricota</taxon>
        <taxon>Caudoviricetes</taxon>
        <taxon>Peduoviridae</taxon>
        <taxon>Maltschvirus</taxon>
        <taxon>Maltschvirus maltsch</taxon>
    </lineage>
</organism>
<feature type="domain" description="N-acetyltransferase" evidence="1">
    <location>
        <begin position="1"/>
        <end position="69"/>
    </location>
</feature>
<evidence type="ECO:0000313" key="2">
    <source>
        <dbReference type="EMBL" id="CAB4121071.1"/>
    </source>
</evidence>
<protein>
    <recommendedName>
        <fullName evidence="1">N-acetyltransferase domain-containing protein</fullName>
    </recommendedName>
</protein>
<dbReference type="InterPro" id="IPR000182">
    <property type="entry name" value="GNAT_dom"/>
</dbReference>
<sequence>MPGHRGKHLQRRLIKVRVAKAKKLGWEAITTDTRDNPSSANNLIECGFRMYSPRKPWAYNDSCYWRIKL</sequence>
<evidence type="ECO:0000259" key="1">
    <source>
        <dbReference type="PROSITE" id="PS51186"/>
    </source>
</evidence>
<proteinExistence type="predicted"/>
<dbReference type="EMBL" id="LR796141">
    <property type="protein sequence ID" value="CAB4121071.1"/>
    <property type="molecule type" value="Genomic_DNA"/>
</dbReference>
<dbReference type="PROSITE" id="PS51186">
    <property type="entry name" value="GNAT"/>
    <property type="match status" value="1"/>
</dbReference>
<dbReference type="InterPro" id="IPR016181">
    <property type="entry name" value="Acyl_CoA_acyltransferase"/>
</dbReference>